<dbReference type="EMBL" id="KB908592">
    <property type="protein sequence ID" value="EOA87469.1"/>
    <property type="molecule type" value="Genomic_DNA"/>
</dbReference>
<evidence type="ECO:0000256" key="3">
    <source>
        <dbReference type="ARBA" id="ARBA00024226"/>
    </source>
</evidence>
<proteinExistence type="inferred from homology"/>
<organism evidence="8 9">
    <name type="scientific">Exserohilum turcicum (strain 28A)</name>
    <name type="common">Northern leaf blight fungus</name>
    <name type="synonym">Setosphaeria turcica</name>
    <dbReference type="NCBI Taxonomy" id="671987"/>
    <lineage>
        <taxon>Eukaryota</taxon>
        <taxon>Fungi</taxon>
        <taxon>Dikarya</taxon>
        <taxon>Ascomycota</taxon>
        <taxon>Pezizomycotina</taxon>
        <taxon>Dothideomycetes</taxon>
        <taxon>Pleosporomycetidae</taxon>
        <taxon>Pleosporales</taxon>
        <taxon>Pleosporineae</taxon>
        <taxon>Pleosporaceae</taxon>
        <taxon>Exserohilum</taxon>
    </lineage>
</organism>
<dbReference type="Gene3D" id="3.40.309.10">
    <property type="entry name" value="Aldehyde Dehydrogenase, Chain A, domain 2"/>
    <property type="match status" value="1"/>
</dbReference>
<reference evidence="8 9" key="1">
    <citation type="journal article" date="2012" name="PLoS Pathog.">
        <title>Diverse lifestyles and strategies of plant pathogenesis encoded in the genomes of eighteen Dothideomycetes fungi.</title>
        <authorList>
            <person name="Ohm R.A."/>
            <person name="Feau N."/>
            <person name="Henrissat B."/>
            <person name="Schoch C.L."/>
            <person name="Horwitz B.A."/>
            <person name="Barry K.W."/>
            <person name="Condon B.J."/>
            <person name="Copeland A.C."/>
            <person name="Dhillon B."/>
            <person name="Glaser F."/>
            <person name="Hesse C.N."/>
            <person name="Kosti I."/>
            <person name="LaButti K."/>
            <person name="Lindquist E.A."/>
            <person name="Lucas S."/>
            <person name="Salamov A.A."/>
            <person name="Bradshaw R.E."/>
            <person name="Ciuffetti L."/>
            <person name="Hamelin R.C."/>
            <person name="Kema G.H.J."/>
            <person name="Lawrence C."/>
            <person name="Scott J.A."/>
            <person name="Spatafora J.W."/>
            <person name="Turgeon B.G."/>
            <person name="de Wit P.J.G.M."/>
            <person name="Zhong S."/>
            <person name="Goodwin S.B."/>
            <person name="Grigoriev I.V."/>
        </authorList>
    </citation>
    <scope>NUCLEOTIDE SEQUENCE [LARGE SCALE GENOMIC DNA]</scope>
    <source>
        <strain evidence="9">28A</strain>
    </source>
</reference>
<dbReference type="GO" id="GO:0004029">
    <property type="term" value="F:aldehyde dehydrogenase (NAD+) activity"/>
    <property type="evidence" value="ECO:0007669"/>
    <property type="project" value="UniProtKB-EC"/>
</dbReference>
<feature type="domain" description="Aldehyde dehydrogenase" evidence="7">
    <location>
        <begin position="16"/>
        <end position="475"/>
    </location>
</feature>
<dbReference type="GeneID" id="19397380"/>
<evidence type="ECO:0000256" key="2">
    <source>
        <dbReference type="ARBA" id="ARBA00023002"/>
    </source>
</evidence>
<accession>R0KDP4</accession>
<dbReference type="STRING" id="671987.R0KDP4"/>
<dbReference type="FunFam" id="3.40.309.10:FF:000012">
    <property type="entry name" value="Betaine aldehyde dehydrogenase"/>
    <property type="match status" value="1"/>
</dbReference>
<evidence type="ECO:0000256" key="1">
    <source>
        <dbReference type="ARBA" id="ARBA00009986"/>
    </source>
</evidence>
<dbReference type="InterPro" id="IPR016161">
    <property type="entry name" value="Ald_DH/histidinol_DH"/>
</dbReference>
<gene>
    <name evidence="8" type="ORF">SETTUDRAFT_154149</name>
</gene>
<comment type="catalytic activity">
    <reaction evidence="4">
        <text>an aldehyde + NAD(+) + H2O = a carboxylate + NADH + 2 H(+)</text>
        <dbReference type="Rhea" id="RHEA:16185"/>
        <dbReference type="ChEBI" id="CHEBI:15377"/>
        <dbReference type="ChEBI" id="CHEBI:15378"/>
        <dbReference type="ChEBI" id="CHEBI:17478"/>
        <dbReference type="ChEBI" id="CHEBI:29067"/>
        <dbReference type="ChEBI" id="CHEBI:57540"/>
        <dbReference type="ChEBI" id="CHEBI:57945"/>
        <dbReference type="EC" id="1.2.1.3"/>
    </reaction>
</comment>
<dbReference type="InterPro" id="IPR016162">
    <property type="entry name" value="Ald_DH_N"/>
</dbReference>
<dbReference type="EC" id="1.2.1.3" evidence="3"/>
<dbReference type="Pfam" id="PF00171">
    <property type="entry name" value="Aldedh"/>
    <property type="match status" value="1"/>
</dbReference>
<evidence type="ECO:0000259" key="7">
    <source>
        <dbReference type="Pfam" id="PF00171"/>
    </source>
</evidence>
<dbReference type="SUPFAM" id="SSF53720">
    <property type="entry name" value="ALDH-like"/>
    <property type="match status" value="1"/>
</dbReference>
<comment type="similarity">
    <text evidence="1 6">Belongs to the aldehyde dehydrogenase family.</text>
</comment>
<dbReference type="RefSeq" id="XP_008025861.1">
    <property type="nucleotide sequence ID" value="XM_008027670.1"/>
</dbReference>
<evidence type="ECO:0000256" key="6">
    <source>
        <dbReference type="RuleBase" id="RU003345"/>
    </source>
</evidence>
<dbReference type="OrthoDB" id="310895at2759"/>
<dbReference type="InterPro" id="IPR016163">
    <property type="entry name" value="Ald_DH_C"/>
</dbReference>
<dbReference type="eggNOG" id="KOG2450">
    <property type="taxonomic scope" value="Eukaryota"/>
</dbReference>
<dbReference type="AlphaFoldDB" id="R0KDP4"/>
<dbReference type="InterPro" id="IPR015590">
    <property type="entry name" value="Aldehyde_DH_dom"/>
</dbReference>
<dbReference type="Gene3D" id="3.40.605.10">
    <property type="entry name" value="Aldehyde Dehydrogenase, Chain A, domain 1"/>
    <property type="match status" value="1"/>
</dbReference>
<evidence type="ECO:0000313" key="8">
    <source>
        <dbReference type="EMBL" id="EOA87469.1"/>
    </source>
</evidence>
<evidence type="ECO:0000256" key="5">
    <source>
        <dbReference type="PROSITE-ProRule" id="PRU10007"/>
    </source>
</evidence>
<evidence type="ECO:0000256" key="4">
    <source>
        <dbReference type="ARBA" id="ARBA00049194"/>
    </source>
</evidence>
<evidence type="ECO:0000313" key="9">
    <source>
        <dbReference type="Proteomes" id="UP000016935"/>
    </source>
</evidence>
<reference evidence="8 9" key="2">
    <citation type="journal article" date="2013" name="PLoS Genet.">
        <title>Comparative genome structure, secondary metabolite, and effector coding capacity across Cochliobolus pathogens.</title>
        <authorList>
            <person name="Condon B.J."/>
            <person name="Leng Y."/>
            <person name="Wu D."/>
            <person name="Bushley K.E."/>
            <person name="Ohm R.A."/>
            <person name="Otillar R."/>
            <person name="Martin J."/>
            <person name="Schackwitz W."/>
            <person name="Grimwood J."/>
            <person name="MohdZainudin N."/>
            <person name="Xue C."/>
            <person name="Wang R."/>
            <person name="Manning V.A."/>
            <person name="Dhillon B."/>
            <person name="Tu Z.J."/>
            <person name="Steffenson B.J."/>
            <person name="Salamov A."/>
            <person name="Sun H."/>
            <person name="Lowry S."/>
            <person name="LaButti K."/>
            <person name="Han J."/>
            <person name="Copeland A."/>
            <person name="Lindquist E."/>
            <person name="Barry K."/>
            <person name="Schmutz J."/>
            <person name="Baker S.E."/>
            <person name="Ciuffetti L.M."/>
            <person name="Grigoriev I.V."/>
            <person name="Zhong S."/>
            <person name="Turgeon B.G."/>
        </authorList>
    </citation>
    <scope>NUCLEOTIDE SEQUENCE [LARGE SCALE GENOMIC DNA]</scope>
    <source>
        <strain evidence="9">28A</strain>
    </source>
</reference>
<sequence>MAAPFETRLFINGQYVAAKSSERLKIYNPTDDSLVTDDVHVAGQEDVDAAVAAARAAFPAWAATPAGERAAILYKFADLIEANTEAIGALNTMCSGQIKLMTSRFEPKLGARYLRYYAGWCDKLLGEVNPSSDGIMSIITHEPLGVCAAICPFNAPLQTICIKTAPALAAGNTVILKSSEKTPLSALLVARLAKEAGFPNGVFNVISGAGSTGALLASHMDINKVSFTGSSATGRKIAQMAAQSNLKRVQLELGGKSPAIIFPDADLAVAVEWCIRGFTTISGQACITTSRLYVHKSIREQFLAALKEGLKQVEAALGDPSKDNVLFGPLVDKIQFERVKAFLESGKQEATLAYGGEQVGTQGCFIRPTIFVDSKPDAKIYKQEIFGPVTVVNDFEDEDEVIGRANDTEFGLSGAVFSQDINRALRVASRIHSGTVCVNCSMQNQVEVPFGGVKSSGWGRENGKNGIMAYTEPKTTFIRL</sequence>
<dbReference type="InterPro" id="IPR029510">
    <property type="entry name" value="Ald_DH_CS_GLU"/>
</dbReference>
<dbReference type="FunFam" id="3.40.605.10:FF:000007">
    <property type="entry name" value="NAD/NADP-dependent betaine aldehyde dehydrogenase"/>
    <property type="match status" value="1"/>
</dbReference>
<feature type="active site" evidence="5">
    <location>
        <position position="252"/>
    </location>
</feature>
<protein>
    <recommendedName>
        <fullName evidence="3">aldehyde dehydrogenase (NAD(+))</fullName>
        <ecNumber evidence="3">1.2.1.3</ecNumber>
    </recommendedName>
</protein>
<dbReference type="PROSITE" id="PS00687">
    <property type="entry name" value="ALDEHYDE_DEHYDR_GLU"/>
    <property type="match status" value="1"/>
</dbReference>
<dbReference type="Proteomes" id="UP000016935">
    <property type="component" value="Unassembled WGS sequence"/>
</dbReference>
<name>R0KDP4_EXST2</name>
<dbReference type="PANTHER" id="PTHR11699">
    <property type="entry name" value="ALDEHYDE DEHYDROGENASE-RELATED"/>
    <property type="match status" value="1"/>
</dbReference>
<keyword evidence="2 6" id="KW-0560">Oxidoreductase</keyword>
<keyword evidence="9" id="KW-1185">Reference proteome</keyword>
<dbReference type="HOGENOM" id="CLU_005391_0_1_1"/>